<dbReference type="PANTHER" id="PTHR13132:SF29">
    <property type="entry name" value="ALPHA-(1,6)-FUCOSYLTRANSFERASE"/>
    <property type="match status" value="1"/>
</dbReference>
<keyword evidence="1" id="KW-0732">Signal</keyword>
<gene>
    <name evidence="2" type="ORF">THAOC_36236</name>
</gene>
<dbReference type="AlphaFoldDB" id="K0R0J3"/>
<dbReference type="Gene3D" id="3.40.50.11350">
    <property type="match status" value="1"/>
</dbReference>
<keyword evidence="3" id="KW-1185">Reference proteome</keyword>
<feature type="signal peptide" evidence="1">
    <location>
        <begin position="1"/>
        <end position="21"/>
    </location>
</feature>
<evidence type="ECO:0000313" key="2">
    <source>
        <dbReference type="EMBL" id="EJK45165.1"/>
    </source>
</evidence>
<dbReference type="Proteomes" id="UP000266841">
    <property type="component" value="Unassembled WGS sequence"/>
</dbReference>
<dbReference type="GO" id="GO:0006487">
    <property type="term" value="P:protein N-linked glycosylation"/>
    <property type="evidence" value="ECO:0007669"/>
    <property type="project" value="TreeGrafter"/>
</dbReference>
<name>K0R0J3_THAOC</name>
<proteinExistence type="predicted"/>
<dbReference type="OrthoDB" id="53013at2759"/>
<evidence type="ECO:0008006" key="4">
    <source>
        <dbReference type="Google" id="ProtNLM"/>
    </source>
</evidence>
<dbReference type="EMBL" id="AGNL01048721">
    <property type="protein sequence ID" value="EJK45165.1"/>
    <property type="molecule type" value="Genomic_DNA"/>
</dbReference>
<evidence type="ECO:0000313" key="3">
    <source>
        <dbReference type="Proteomes" id="UP000266841"/>
    </source>
</evidence>
<dbReference type="PANTHER" id="PTHR13132">
    <property type="entry name" value="ALPHA- 1,6 -FUCOSYLTRANSFERASE"/>
    <property type="match status" value="1"/>
</dbReference>
<sequence>MMEAKKLWFLIAFALLASTFGTLTGKYSDDEQTRSRTLRRRRQLLLTDPRSVDLREHHASARSNVDYKGISNAQWCRKPETDEIPAPEIDFNSCPAENQILRLDVFGGMCAELNKVLKTALWAYTDGMCLYVDQVEGKRPFAKLGYRGDSSPFINNLLDRYFVHMGLSKAEYKHSQHGGYLSADHEMRYRPRSIESLGYNEVDSISLKKHFLRRLFRIKEKVMNESCARLSAHPGLESEYIALSVRRGDKEKEFKLIETAQPYIEKAEHAAATHFDGIVPAIFVATDDCNVMAELREARPMWHFVSECDNLSDEVNGFVFKDMKDWTEEQTDTHFHKFITELIALASAKYFIGVSTTNVTYWVYFMRHLEAYDDTFELVDRPSNFKPW</sequence>
<evidence type="ECO:0000256" key="1">
    <source>
        <dbReference type="SAM" id="SignalP"/>
    </source>
</evidence>
<protein>
    <recommendedName>
        <fullName evidence="4">GT23 domain-containing protein</fullName>
    </recommendedName>
</protein>
<organism evidence="2 3">
    <name type="scientific">Thalassiosira oceanica</name>
    <name type="common">Marine diatom</name>
    <dbReference type="NCBI Taxonomy" id="159749"/>
    <lineage>
        <taxon>Eukaryota</taxon>
        <taxon>Sar</taxon>
        <taxon>Stramenopiles</taxon>
        <taxon>Ochrophyta</taxon>
        <taxon>Bacillariophyta</taxon>
        <taxon>Coscinodiscophyceae</taxon>
        <taxon>Thalassiosirophycidae</taxon>
        <taxon>Thalassiosirales</taxon>
        <taxon>Thalassiosiraceae</taxon>
        <taxon>Thalassiosira</taxon>
    </lineage>
</organism>
<comment type="caution">
    <text evidence="2">The sequence shown here is derived from an EMBL/GenBank/DDBJ whole genome shotgun (WGS) entry which is preliminary data.</text>
</comment>
<dbReference type="GO" id="GO:0046921">
    <property type="term" value="F:alpha-(1-&gt;6)-fucosyltransferase activity"/>
    <property type="evidence" value="ECO:0007669"/>
    <property type="project" value="TreeGrafter"/>
</dbReference>
<accession>K0R0J3</accession>
<reference evidence="2 3" key="1">
    <citation type="journal article" date="2012" name="Genome Biol.">
        <title>Genome and low-iron response of an oceanic diatom adapted to chronic iron limitation.</title>
        <authorList>
            <person name="Lommer M."/>
            <person name="Specht M."/>
            <person name="Roy A.S."/>
            <person name="Kraemer L."/>
            <person name="Andreson R."/>
            <person name="Gutowska M.A."/>
            <person name="Wolf J."/>
            <person name="Bergner S.V."/>
            <person name="Schilhabel M.B."/>
            <person name="Klostermeier U.C."/>
            <person name="Beiko R.G."/>
            <person name="Rosenstiel P."/>
            <person name="Hippler M."/>
            <person name="Laroche J."/>
        </authorList>
    </citation>
    <scope>NUCLEOTIDE SEQUENCE [LARGE SCALE GENOMIC DNA]</scope>
    <source>
        <strain evidence="2 3">CCMP1005</strain>
    </source>
</reference>
<feature type="chain" id="PRO_5003835903" description="GT23 domain-containing protein" evidence="1">
    <location>
        <begin position="22"/>
        <end position="388"/>
    </location>
</feature>